<evidence type="ECO:0000256" key="5">
    <source>
        <dbReference type="ARBA" id="ARBA00023601"/>
    </source>
</evidence>
<dbReference type="Gene3D" id="3.20.20.70">
    <property type="entry name" value="Aldolase class I"/>
    <property type="match status" value="1"/>
</dbReference>
<dbReference type="Proteomes" id="UP000178771">
    <property type="component" value="Unassembled WGS sequence"/>
</dbReference>
<evidence type="ECO:0000256" key="3">
    <source>
        <dbReference type="ARBA" id="ARBA00023004"/>
    </source>
</evidence>
<comment type="caution">
    <text evidence="7">The sequence shown here is derived from an EMBL/GenBank/DDBJ whole genome shotgun (WGS) entry which is preliminary data.</text>
</comment>
<dbReference type="GO" id="GO:0016491">
    <property type="term" value="F:oxidoreductase activity"/>
    <property type="evidence" value="ECO:0007669"/>
    <property type="project" value="InterPro"/>
</dbReference>
<dbReference type="InterPro" id="IPR007197">
    <property type="entry name" value="rSAM"/>
</dbReference>
<gene>
    <name evidence="7" type="ORF">A2982_02170</name>
</gene>
<sequence>MKNYRWIALQVKPVGENCNSNCIYCYNPKKKADLGIMTTDVLDFLIKTYIEYSPQHLTFSWHGGEPMIAGLPFYEKVVEKIATFGNPGLTSYHMMQTNGTLMTDEFARFFSLNNFSIGVSIDGSEKIHSKHRFLNNGDSTFHATMKAVKILRSNKIEPAVICTVTKKSYRYAKEILRFFVKNKLFELSFSPCVY</sequence>
<dbReference type="InterPro" id="IPR013785">
    <property type="entry name" value="Aldolase_TIM"/>
</dbReference>
<reference evidence="7 8" key="1">
    <citation type="journal article" date="2016" name="Nat. Commun.">
        <title>Thousands of microbial genomes shed light on interconnected biogeochemical processes in an aquifer system.</title>
        <authorList>
            <person name="Anantharaman K."/>
            <person name="Brown C.T."/>
            <person name="Hug L.A."/>
            <person name="Sharon I."/>
            <person name="Castelle C.J."/>
            <person name="Probst A.J."/>
            <person name="Thomas B.C."/>
            <person name="Singh A."/>
            <person name="Wilkins M.J."/>
            <person name="Karaoz U."/>
            <person name="Brodie E.L."/>
            <person name="Williams K.H."/>
            <person name="Hubbard S.S."/>
            <person name="Banfield J.F."/>
        </authorList>
    </citation>
    <scope>NUCLEOTIDE SEQUENCE [LARGE SCALE GENOMIC DNA]</scope>
</reference>
<feature type="domain" description="Radical SAM core" evidence="6">
    <location>
        <begin position="1"/>
        <end position="194"/>
    </location>
</feature>
<name>A0A1F4V3Y9_UNCKA</name>
<dbReference type="AlphaFoldDB" id="A0A1F4V3Y9"/>
<keyword evidence="2" id="KW-0479">Metal-binding</keyword>
<dbReference type="PANTHER" id="PTHR43273:SF3">
    <property type="entry name" value="ANAEROBIC SULFATASE-MATURATING ENZYME HOMOLOG ASLB-RELATED"/>
    <property type="match status" value="1"/>
</dbReference>
<dbReference type="GO" id="GO:0051536">
    <property type="term" value="F:iron-sulfur cluster binding"/>
    <property type="evidence" value="ECO:0007669"/>
    <property type="project" value="UniProtKB-KW"/>
</dbReference>
<dbReference type="GO" id="GO:0046872">
    <property type="term" value="F:metal ion binding"/>
    <property type="evidence" value="ECO:0007669"/>
    <property type="project" value="UniProtKB-KW"/>
</dbReference>
<dbReference type="SFLD" id="SFLDG01067">
    <property type="entry name" value="SPASM/twitch_domain_containing"/>
    <property type="match status" value="1"/>
</dbReference>
<comment type="similarity">
    <text evidence="5">Belongs to the radical SAM superfamily. Anaerobic sulfatase-maturating enzyme family.</text>
</comment>
<keyword evidence="1" id="KW-0949">S-adenosyl-L-methionine</keyword>
<dbReference type="InterPro" id="IPR058240">
    <property type="entry name" value="rSAM_sf"/>
</dbReference>
<dbReference type="EMBL" id="MEVH01000010">
    <property type="protein sequence ID" value="OGC51895.1"/>
    <property type="molecule type" value="Genomic_DNA"/>
</dbReference>
<dbReference type="PROSITE" id="PS51918">
    <property type="entry name" value="RADICAL_SAM"/>
    <property type="match status" value="1"/>
</dbReference>
<dbReference type="InterPro" id="IPR023867">
    <property type="entry name" value="Sulphatase_maturase_rSAM"/>
</dbReference>
<accession>A0A1F4V3Y9</accession>
<keyword evidence="4" id="KW-0411">Iron-sulfur</keyword>
<dbReference type="CDD" id="cd01335">
    <property type="entry name" value="Radical_SAM"/>
    <property type="match status" value="1"/>
</dbReference>
<evidence type="ECO:0000313" key="7">
    <source>
        <dbReference type="EMBL" id="OGC51895.1"/>
    </source>
</evidence>
<evidence type="ECO:0000256" key="2">
    <source>
        <dbReference type="ARBA" id="ARBA00022723"/>
    </source>
</evidence>
<organism evidence="7 8">
    <name type="scientific">candidate division WWE3 bacterium RIFCSPLOWO2_01_FULL_39_13</name>
    <dbReference type="NCBI Taxonomy" id="1802624"/>
    <lineage>
        <taxon>Bacteria</taxon>
        <taxon>Katanobacteria</taxon>
    </lineage>
</organism>
<dbReference type="SFLD" id="SFLDG01386">
    <property type="entry name" value="main_SPASM_domain-containing"/>
    <property type="match status" value="1"/>
</dbReference>
<dbReference type="PANTHER" id="PTHR43273">
    <property type="entry name" value="ANAEROBIC SULFATASE-MATURATING ENZYME HOMOLOG ASLB-RELATED"/>
    <property type="match status" value="1"/>
</dbReference>
<dbReference type="SFLD" id="SFLDS00029">
    <property type="entry name" value="Radical_SAM"/>
    <property type="match status" value="1"/>
</dbReference>
<evidence type="ECO:0000256" key="4">
    <source>
        <dbReference type="ARBA" id="ARBA00023014"/>
    </source>
</evidence>
<proteinExistence type="inferred from homology"/>
<evidence type="ECO:0000313" key="8">
    <source>
        <dbReference type="Proteomes" id="UP000178771"/>
    </source>
</evidence>
<protein>
    <recommendedName>
        <fullName evidence="6">Radical SAM core domain-containing protein</fullName>
    </recommendedName>
</protein>
<evidence type="ECO:0000259" key="6">
    <source>
        <dbReference type="PROSITE" id="PS51918"/>
    </source>
</evidence>
<evidence type="ECO:0000256" key="1">
    <source>
        <dbReference type="ARBA" id="ARBA00022691"/>
    </source>
</evidence>
<dbReference type="SUPFAM" id="SSF102114">
    <property type="entry name" value="Radical SAM enzymes"/>
    <property type="match status" value="1"/>
</dbReference>
<dbReference type="STRING" id="1802624.A2982_02170"/>
<dbReference type="Pfam" id="PF04055">
    <property type="entry name" value="Radical_SAM"/>
    <property type="match status" value="1"/>
</dbReference>
<keyword evidence="3" id="KW-0408">Iron</keyword>